<keyword evidence="3 4" id="KW-0408">Iron</keyword>
<reference evidence="8 9" key="1">
    <citation type="journal article" date="2016" name="Genome Announc.">
        <title>First Complete Genome Sequence of a Subdivision 6 Acidobacterium Strain.</title>
        <authorList>
            <person name="Huang S."/>
            <person name="Vieira S."/>
            <person name="Bunk B."/>
            <person name="Riedel T."/>
            <person name="Sproer C."/>
            <person name="Overmann J."/>
        </authorList>
    </citation>
    <scope>NUCLEOTIDE SEQUENCE [LARGE SCALE GENOMIC DNA]</scope>
    <source>
        <strain evidence="9">DSM 100886 HEG_-6_39</strain>
    </source>
</reference>
<feature type="domain" description="Cytochrome c" evidence="7">
    <location>
        <begin position="55"/>
        <end position="139"/>
    </location>
</feature>
<evidence type="ECO:0000256" key="1">
    <source>
        <dbReference type="ARBA" id="ARBA00022617"/>
    </source>
</evidence>
<keyword evidence="6" id="KW-0732">Signal</keyword>
<sequence precursor="true">MHIFRLLTIVSAVFVLGLTASARQGPAPAPGGPGSGRAPTSTVQQIPRTPDVDQAAHDRGRAIWARECVDCHGGQARGSDTGPNIIRTKTVNFDRSSPTPGSVLGPFLKAGHPTQSGKPSASFTAEEIAGLANFVRQRVNDTMRGSPVFTVGDILVGDRAAGQKYFEGAGRCTSCHNDSTRPLAGIGGRVPAPVDIQQRLLFPGSGGAGGGRGAAAPTGAAAITVTITPATGPEILGVLVEQSDFFVTLRQADGTVRAVRRAPDTRIVLTNPLQAHIDLLDVITDTQVHDLVAYLESLK</sequence>
<keyword evidence="9" id="KW-1185">Reference proteome</keyword>
<evidence type="ECO:0000256" key="4">
    <source>
        <dbReference type="PROSITE-ProRule" id="PRU00433"/>
    </source>
</evidence>
<dbReference type="PROSITE" id="PS51007">
    <property type="entry name" value="CYTC"/>
    <property type="match status" value="2"/>
</dbReference>
<dbReference type="Gene3D" id="1.10.760.10">
    <property type="entry name" value="Cytochrome c-like domain"/>
    <property type="match status" value="1"/>
</dbReference>
<feature type="region of interest" description="Disordered" evidence="5">
    <location>
        <begin position="24"/>
        <end position="45"/>
    </location>
</feature>
<evidence type="ECO:0000256" key="5">
    <source>
        <dbReference type="SAM" id="MobiDB-lite"/>
    </source>
</evidence>
<organism evidence="8 9">
    <name type="scientific">Luteitalea pratensis</name>
    <dbReference type="NCBI Taxonomy" id="1855912"/>
    <lineage>
        <taxon>Bacteria</taxon>
        <taxon>Pseudomonadati</taxon>
        <taxon>Acidobacteriota</taxon>
        <taxon>Vicinamibacteria</taxon>
        <taxon>Vicinamibacterales</taxon>
        <taxon>Vicinamibacteraceae</taxon>
        <taxon>Luteitalea</taxon>
    </lineage>
</organism>
<evidence type="ECO:0000256" key="6">
    <source>
        <dbReference type="SAM" id="SignalP"/>
    </source>
</evidence>
<evidence type="ECO:0000313" key="9">
    <source>
        <dbReference type="Proteomes" id="UP000076079"/>
    </source>
</evidence>
<accession>A0A143PT09</accession>
<evidence type="ECO:0000313" key="8">
    <source>
        <dbReference type="EMBL" id="AMY11521.1"/>
    </source>
</evidence>
<dbReference type="GO" id="GO:0009055">
    <property type="term" value="F:electron transfer activity"/>
    <property type="evidence" value="ECO:0007669"/>
    <property type="project" value="InterPro"/>
</dbReference>
<feature type="domain" description="Cytochrome c" evidence="7">
    <location>
        <begin position="157"/>
        <end position="299"/>
    </location>
</feature>
<dbReference type="GO" id="GO:0020037">
    <property type="term" value="F:heme binding"/>
    <property type="evidence" value="ECO:0007669"/>
    <property type="project" value="InterPro"/>
</dbReference>
<feature type="signal peptide" evidence="6">
    <location>
        <begin position="1"/>
        <end position="22"/>
    </location>
</feature>
<dbReference type="STRING" id="1855912.LuPra_04771"/>
<dbReference type="EMBL" id="CP015136">
    <property type="protein sequence ID" value="AMY11521.1"/>
    <property type="molecule type" value="Genomic_DNA"/>
</dbReference>
<feature type="chain" id="PRO_5007511898" evidence="6">
    <location>
        <begin position="23"/>
        <end position="299"/>
    </location>
</feature>
<dbReference type="OrthoDB" id="232040at2"/>
<dbReference type="AlphaFoldDB" id="A0A143PT09"/>
<dbReference type="KEGG" id="abac:LuPra_04771"/>
<dbReference type="RefSeq" id="WP_157899597.1">
    <property type="nucleotide sequence ID" value="NZ_CP015136.1"/>
</dbReference>
<reference evidence="9" key="2">
    <citation type="submission" date="2016-04" db="EMBL/GenBank/DDBJ databases">
        <title>First Complete Genome Sequence of a Subdivision 6 Acidobacterium.</title>
        <authorList>
            <person name="Huang S."/>
            <person name="Vieira S."/>
            <person name="Bunk B."/>
            <person name="Riedel T."/>
            <person name="Sproeer C."/>
            <person name="Overmann J."/>
        </authorList>
    </citation>
    <scope>NUCLEOTIDE SEQUENCE [LARGE SCALE GENOMIC DNA]</scope>
    <source>
        <strain evidence="9">DSM 100886 HEG_-6_39</strain>
    </source>
</reference>
<dbReference type="Proteomes" id="UP000076079">
    <property type="component" value="Chromosome"/>
</dbReference>
<proteinExistence type="predicted"/>
<dbReference type="GO" id="GO:0046872">
    <property type="term" value="F:metal ion binding"/>
    <property type="evidence" value="ECO:0007669"/>
    <property type="project" value="UniProtKB-KW"/>
</dbReference>
<dbReference type="InterPro" id="IPR009056">
    <property type="entry name" value="Cyt_c-like_dom"/>
</dbReference>
<keyword evidence="1 4" id="KW-0349">Heme</keyword>
<evidence type="ECO:0000259" key="7">
    <source>
        <dbReference type="PROSITE" id="PS51007"/>
    </source>
</evidence>
<dbReference type="SUPFAM" id="SSF46626">
    <property type="entry name" value="Cytochrome c"/>
    <property type="match status" value="2"/>
</dbReference>
<evidence type="ECO:0000256" key="2">
    <source>
        <dbReference type="ARBA" id="ARBA00022723"/>
    </source>
</evidence>
<evidence type="ECO:0000256" key="3">
    <source>
        <dbReference type="ARBA" id="ARBA00023004"/>
    </source>
</evidence>
<protein>
    <submittedName>
        <fullName evidence="8">Putative heme-binding domain protein</fullName>
    </submittedName>
</protein>
<dbReference type="Pfam" id="PF13442">
    <property type="entry name" value="Cytochrome_CBB3"/>
    <property type="match status" value="1"/>
</dbReference>
<dbReference type="InterPro" id="IPR036909">
    <property type="entry name" value="Cyt_c-like_dom_sf"/>
</dbReference>
<gene>
    <name evidence="8" type="ORF">LuPra_04771</name>
</gene>
<keyword evidence="2 4" id="KW-0479">Metal-binding</keyword>
<name>A0A143PT09_LUTPR</name>